<evidence type="ECO:0000256" key="6">
    <source>
        <dbReference type="ARBA" id="ARBA00023004"/>
    </source>
</evidence>
<reference evidence="8 9" key="1">
    <citation type="submission" date="2020-08" db="EMBL/GenBank/DDBJ databases">
        <title>Sequencing the genomes of 1000 actinobacteria strains.</title>
        <authorList>
            <person name="Klenk H.-P."/>
        </authorList>
    </citation>
    <scope>NUCLEOTIDE SEQUENCE [LARGE SCALE GENOMIC DNA]</scope>
    <source>
        <strain evidence="8 9">DSM 40084</strain>
    </source>
</reference>
<evidence type="ECO:0000256" key="1">
    <source>
        <dbReference type="ARBA" id="ARBA00001961"/>
    </source>
</evidence>
<dbReference type="PROSITE" id="PS51471">
    <property type="entry name" value="FE2OG_OXY"/>
    <property type="match status" value="1"/>
</dbReference>
<dbReference type="AlphaFoldDB" id="A0A7W9LQZ8"/>
<gene>
    <name evidence="8" type="ORF">HDA41_000889</name>
</gene>
<accession>A0A7W9LQZ8</accession>
<dbReference type="GO" id="GO:0051213">
    <property type="term" value="F:dioxygenase activity"/>
    <property type="evidence" value="ECO:0007669"/>
    <property type="project" value="UniProtKB-KW"/>
</dbReference>
<dbReference type="Proteomes" id="UP000590647">
    <property type="component" value="Unassembled WGS sequence"/>
</dbReference>
<sequence>MPSSTADLALEWRESAAGVFTTDSVPTNLTDRMQRVILDSPLWAPAPFGLRAQQSVDVTRRVQQHIPRTRMTDTMLELAEYVTHAVQQAGERLLTGGAASELCVLEYQHTRSGDSFPWHRDSSPERPRCFTMVLYLPYGELRGGATQFQLAESGEPDFEVTARQGRVMLFRSELRHRGQTVSSGDKYALVANFRLRT</sequence>
<name>A0A7W9LQZ8_9ACTN</name>
<dbReference type="InterPro" id="IPR005123">
    <property type="entry name" value="Oxoglu/Fe-dep_dioxygenase_dom"/>
</dbReference>
<protein>
    <recommendedName>
        <fullName evidence="7">Fe2OG dioxygenase domain-containing protein</fullName>
    </recommendedName>
</protein>
<proteinExistence type="predicted"/>
<dbReference type="Gene3D" id="2.60.120.620">
    <property type="entry name" value="q2cbj1_9rhob like domain"/>
    <property type="match status" value="1"/>
</dbReference>
<dbReference type="GO" id="GO:0005506">
    <property type="term" value="F:iron ion binding"/>
    <property type="evidence" value="ECO:0007669"/>
    <property type="project" value="InterPro"/>
</dbReference>
<evidence type="ECO:0000259" key="7">
    <source>
        <dbReference type="PROSITE" id="PS51471"/>
    </source>
</evidence>
<evidence type="ECO:0000256" key="4">
    <source>
        <dbReference type="ARBA" id="ARBA00022964"/>
    </source>
</evidence>
<comment type="cofactor">
    <cofactor evidence="1">
        <name>L-ascorbate</name>
        <dbReference type="ChEBI" id="CHEBI:38290"/>
    </cofactor>
</comment>
<dbReference type="Pfam" id="PF13640">
    <property type="entry name" value="2OG-FeII_Oxy_3"/>
    <property type="match status" value="1"/>
</dbReference>
<evidence type="ECO:0000256" key="5">
    <source>
        <dbReference type="ARBA" id="ARBA00023002"/>
    </source>
</evidence>
<keyword evidence="4" id="KW-0223">Dioxygenase</keyword>
<evidence type="ECO:0000256" key="2">
    <source>
        <dbReference type="ARBA" id="ARBA00022723"/>
    </source>
</evidence>
<keyword evidence="5" id="KW-0560">Oxidoreductase</keyword>
<organism evidence="8 9">
    <name type="scientific">Streptomyces caelestis</name>
    <dbReference type="NCBI Taxonomy" id="36816"/>
    <lineage>
        <taxon>Bacteria</taxon>
        <taxon>Bacillati</taxon>
        <taxon>Actinomycetota</taxon>
        <taxon>Actinomycetes</taxon>
        <taxon>Kitasatosporales</taxon>
        <taxon>Streptomycetaceae</taxon>
        <taxon>Streptomyces</taxon>
    </lineage>
</organism>
<dbReference type="InterPro" id="IPR006620">
    <property type="entry name" value="Pro_4_hyd_alph"/>
</dbReference>
<dbReference type="GO" id="GO:0031418">
    <property type="term" value="F:L-ascorbic acid binding"/>
    <property type="evidence" value="ECO:0007669"/>
    <property type="project" value="UniProtKB-KW"/>
</dbReference>
<keyword evidence="3" id="KW-0847">Vitamin C</keyword>
<comment type="caution">
    <text evidence="8">The sequence shown here is derived from an EMBL/GenBank/DDBJ whole genome shotgun (WGS) entry which is preliminary data.</text>
</comment>
<dbReference type="InterPro" id="IPR044862">
    <property type="entry name" value="Pro_4_hyd_alph_FE2OG_OXY"/>
</dbReference>
<dbReference type="EMBL" id="JACHNE010000001">
    <property type="protein sequence ID" value="MBB5792925.1"/>
    <property type="molecule type" value="Genomic_DNA"/>
</dbReference>
<evidence type="ECO:0000313" key="9">
    <source>
        <dbReference type="Proteomes" id="UP000590647"/>
    </source>
</evidence>
<evidence type="ECO:0000256" key="3">
    <source>
        <dbReference type="ARBA" id="ARBA00022896"/>
    </source>
</evidence>
<keyword evidence="2" id="KW-0479">Metal-binding</keyword>
<keyword evidence="6" id="KW-0408">Iron</keyword>
<dbReference type="GO" id="GO:0016705">
    <property type="term" value="F:oxidoreductase activity, acting on paired donors, with incorporation or reduction of molecular oxygen"/>
    <property type="evidence" value="ECO:0007669"/>
    <property type="project" value="InterPro"/>
</dbReference>
<feature type="domain" description="Fe2OG dioxygenase" evidence="7">
    <location>
        <begin position="97"/>
        <end position="197"/>
    </location>
</feature>
<keyword evidence="9" id="KW-1185">Reference proteome</keyword>
<dbReference type="SMART" id="SM00702">
    <property type="entry name" value="P4Hc"/>
    <property type="match status" value="1"/>
</dbReference>
<dbReference type="RefSeq" id="WP_184980836.1">
    <property type="nucleotide sequence ID" value="NZ_JACHNE010000001.1"/>
</dbReference>
<evidence type="ECO:0000313" key="8">
    <source>
        <dbReference type="EMBL" id="MBB5792925.1"/>
    </source>
</evidence>